<organism evidence="19 20">
    <name type="scientific">Pichia kudriavzevii</name>
    <name type="common">Yeast</name>
    <name type="synonym">Issatchenkia orientalis</name>
    <dbReference type="NCBI Taxonomy" id="4909"/>
    <lineage>
        <taxon>Eukaryota</taxon>
        <taxon>Fungi</taxon>
        <taxon>Dikarya</taxon>
        <taxon>Ascomycota</taxon>
        <taxon>Saccharomycotina</taxon>
        <taxon>Pichiomycetes</taxon>
        <taxon>Pichiales</taxon>
        <taxon>Pichiaceae</taxon>
        <taxon>Pichia</taxon>
    </lineage>
</organism>
<evidence type="ECO:0000256" key="12">
    <source>
        <dbReference type="ARBA" id="ARBA00047811"/>
    </source>
</evidence>
<evidence type="ECO:0000259" key="18">
    <source>
        <dbReference type="PROSITE" id="PS50011"/>
    </source>
</evidence>
<dbReference type="VEuPathDB" id="FungiDB:C5L36_0A06860"/>
<dbReference type="GeneID" id="40381792"/>
<dbReference type="GO" id="GO:0008353">
    <property type="term" value="F:RNA polymerase II CTD heptapeptide repeat kinase activity"/>
    <property type="evidence" value="ECO:0007669"/>
    <property type="project" value="UniProtKB-EC"/>
</dbReference>
<evidence type="ECO:0000256" key="17">
    <source>
        <dbReference type="SAM" id="MobiDB-lite"/>
    </source>
</evidence>
<evidence type="ECO:0000256" key="8">
    <source>
        <dbReference type="ARBA" id="ARBA00022777"/>
    </source>
</evidence>
<keyword evidence="5" id="KW-0723">Serine/threonine-protein kinase</keyword>
<proteinExistence type="inferred from homology"/>
<feature type="compositionally biased region" description="Polar residues" evidence="17">
    <location>
        <begin position="1"/>
        <end position="24"/>
    </location>
</feature>
<comment type="catalytic activity">
    <reaction evidence="12">
        <text>L-threonyl-[protein] + ATP = O-phospho-L-threonyl-[protein] + ADP + H(+)</text>
        <dbReference type="Rhea" id="RHEA:46608"/>
        <dbReference type="Rhea" id="RHEA-COMP:11060"/>
        <dbReference type="Rhea" id="RHEA-COMP:11605"/>
        <dbReference type="ChEBI" id="CHEBI:15378"/>
        <dbReference type="ChEBI" id="CHEBI:30013"/>
        <dbReference type="ChEBI" id="CHEBI:30616"/>
        <dbReference type="ChEBI" id="CHEBI:61977"/>
        <dbReference type="ChEBI" id="CHEBI:456216"/>
        <dbReference type="EC" id="2.7.11.22"/>
    </reaction>
</comment>
<evidence type="ECO:0000256" key="6">
    <source>
        <dbReference type="ARBA" id="ARBA00022679"/>
    </source>
</evidence>
<dbReference type="EC" id="2.7.11.23" evidence="3"/>
<dbReference type="KEGG" id="pkz:C5L36_0A06860"/>
<dbReference type="Gene3D" id="1.10.510.10">
    <property type="entry name" value="Transferase(Phosphotransferase) domain 1"/>
    <property type="match status" value="1"/>
</dbReference>
<comment type="similarity">
    <text evidence="2">Belongs to the protein kinase superfamily. CMGC Ser/Thr protein kinase family. CDC2/CDKX subfamily.</text>
</comment>
<feature type="compositionally biased region" description="Polar residues" evidence="17">
    <location>
        <begin position="580"/>
        <end position="593"/>
    </location>
</feature>
<dbReference type="PANTHER" id="PTHR24056:SF233">
    <property type="entry name" value="CYCLIN-DEPENDENT KINASE 9"/>
    <property type="match status" value="1"/>
</dbReference>
<sequence>MQMHSQVQHGGSTLSNRESVNQHGSGHVLPKMGKLSEYDIYNQLGQGTFGVVTKARQKKTGKLVALKKFLVPDKKEGFPITAFREITIMKKLKNINVLQIVDMVHDENNGSFFFTVFPYISSDLNGLLNNPRISLSLSQIKCIMIQILKGINYVHLNGYLHRDIKTANILLDHFGIVKIADFGLARLYHGPPPTTSTSPPGGGKYEYTGLVVTRWYRPPELLLGDRKYTTAVDMWGIGCVFGEFFTRKPILEGKSDIHQAELIFKLLGSPTLENFPNAHLINRNGINLKVNFVRSLESTFHEIIPFEALDLLSGMLTLNPQNRYNALKCLDSDFFKLKPLPCHHNELSNLEESHESDVKRFKDELKPFNQKQVTINTQQRNMNHAPNQSLNHSKYGMDGPCYMDRIDSSNNLQSYSDNYPPVGPTRPYRSYARRNEYIDTFIAVDEDRYSRYPNPTKPSYEQTFQPLHISQNSKSAMKTQLPHHQINRIQRHLNNDVYRPQKRPLAFNQYGHSEASTYEEEYHRKRVRPWERERLADNKASSKAGSKDLYGSKSTENAGLSALTKVLLQKKEKKKENGQEHNGNAKSQKTTEK</sequence>
<dbReference type="EMBL" id="CP028773">
    <property type="protein sequence ID" value="AWU74082.1"/>
    <property type="molecule type" value="Genomic_DNA"/>
</dbReference>
<gene>
    <name evidence="19" type="ORF">C5L36_0A06860</name>
</gene>
<evidence type="ECO:0000256" key="3">
    <source>
        <dbReference type="ARBA" id="ARBA00012409"/>
    </source>
</evidence>
<evidence type="ECO:0000256" key="11">
    <source>
        <dbReference type="ARBA" id="ARBA00041018"/>
    </source>
</evidence>
<dbReference type="GO" id="GO:0005524">
    <property type="term" value="F:ATP binding"/>
    <property type="evidence" value="ECO:0007669"/>
    <property type="project" value="UniProtKB-UniRule"/>
</dbReference>
<dbReference type="GO" id="GO:0005634">
    <property type="term" value="C:nucleus"/>
    <property type="evidence" value="ECO:0007669"/>
    <property type="project" value="UniProtKB-SubCell"/>
</dbReference>
<dbReference type="SMART" id="SM00220">
    <property type="entry name" value="S_TKc"/>
    <property type="match status" value="1"/>
</dbReference>
<dbReference type="GO" id="GO:0030447">
    <property type="term" value="P:filamentous growth"/>
    <property type="evidence" value="ECO:0007669"/>
    <property type="project" value="UniProtKB-ARBA"/>
</dbReference>
<feature type="domain" description="Protein kinase" evidence="18">
    <location>
        <begin position="38"/>
        <end position="335"/>
    </location>
</feature>
<dbReference type="STRING" id="4909.A0A2U9QYH7"/>
<evidence type="ECO:0000256" key="7">
    <source>
        <dbReference type="ARBA" id="ARBA00022741"/>
    </source>
</evidence>
<evidence type="ECO:0000256" key="5">
    <source>
        <dbReference type="ARBA" id="ARBA00022527"/>
    </source>
</evidence>
<comment type="catalytic activity">
    <reaction evidence="14">
        <text>[DNA-directed RNA polymerase] + ATP = phospho-[DNA-directed RNA polymerase] + ADP + H(+)</text>
        <dbReference type="Rhea" id="RHEA:10216"/>
        <dbReference type="Rhea" id="RHEA-COMP:11321"/>
        <dbReference type="Rhea" id="RHEA-COMP:11322"/>
        <dbReference type="ChEBI" id="CHEBI:15378"/>
        <dbReference type="ChEBI" id="CHEBI:30616"/>
        <dbReference type="ChEBI" id="CHEBI:43176"/>
        <dbReference type="ChEBI" id="CHEBI:68546"/>
        <dbReference type="ChEBI" id="CHEBI:456216"/>
        <dbReference type="EC" id="2.7.11.23"/>
    </reaction>
</comment>
<dbReference type="EC" id="2.7.11.22" evidence="4"/>
<dbReference type="InterPro" id="IPR011009">
    <property type="entry name" value="Kinase-like_dom_sf"/>
</dbReference>
<accession>A0A2U9QYH7</accession>
<keyword evidence="20" id="KW-1185">Reference proteome</keyword>
<keyword evidence="10" id="KW-0539">Nucleus</keyword>
<dbReference type="InterPro" id="IPR000719">
    <property type="entry name" value="Prot_kinase_dom"/>
</dbReference>
<evidence type="ECO:0000313" key="20">
    <source>
        <dbReference type="Proteomes" id="UP000249293"/>
    </source>
</evidence>
<keyword evidence="7 16" id="KW-0547">Nucleotide-binding</keyword>
<evidence type="ECO:0000256" key="14">
    <source>
        <dbReference type="ARBA" id="ARBA00049280"/>
    </source>
</evidence>
<evidence type="ECO:0000256" key="15">
    <source>
        <dbReference type="ARBA" id="ARBA00073250"/>
    </source>
</evidence>
<evidence type="ECO:0000256" key="10">
    <source>
        <dbReference type="ARBA" id="ARBA00023242"/>
    </source>
</evidence>
<dbReference type="AlphaFoldDB" id="A0A2U9QYH7"/>
<evidence type="ECO:0000256" key="13">
    <source>
        <dbReference type="ARBA" id="ARBA00048367"/>
    </source>
</evidence>
<dbReference type="PROSITE" id="PS00107">
    <property type="entry name" value="PROTEIN_KINASE_ATP"/>
    <property type="match status" value="1"/>
</dbReference>
<dbReference type="PROSITE" id="PS00108">
    <property type="entry name" value="PROTEIN_KINASE_ST"/>
    <property type="match status" value="1"/>
</dbReference>
<dbReference type="FunFam" id="1.10.510.10:FF:000415">
    <property type="entry name" value="CMGC/CDK/CRK7 protein kinase, variant"/>
    <property type="match status" value="1"/>
</dbReference>
<dbReference type="InterPro" id="IPR008271">
    <property type="entry name" value="Ser/Thr_kinase_AS"/>
</dbReference>
<dbReference type="InterPro" id="IPR050108">
    <property type="entry name" value="CDK"/>
</dbReference>
<feature type="compositionally biased region" description="Basic and acidic residues" evidence="17">
    <location>
        <begin position="520"/>
        <end position="537"/>
    </location>
</feature>
<dbReference type="OrthoDB" id="28397at2759"/>
<comment type="catalytic activity">
    <reaction evidence="13">
        <text>L-seryl-[protein] + ATP = O-phospho-L-seryl-[protein] + ADP + H(+)</text>
        <dbReference type="Rhea" id="RHEA:17989"/>
        <dbReference type="Rhea" id="RHEA-COMP:9863"/>
        <dbReference type="Rhea" id="RHEA-COMP:11604"/>
        <dbReference type="ChEBI" id="CHEBI:15378"/>
        <dbReference type="ChEBI" id="CHEBI:29999"/>
        <dbReference type="ChEBI" id="CHEBI:30616"/>
        <dbReference type="ChEBI" id="CHEBI:83421"/>
        <dbReference type="ChEBI" id="CHEBI:456216"/>
        <dbReference type="EC" id="2.7.11.22"/>
    </reaction>
</comment>
<evidence type="ECO:0000256" key="1">
    <source>
        <dbReference type="ARBA" id="ARBA00004123"/>
    </source>
</evidence>
<dbReference type="SUPFAM" id="SSF56112">
    <property type="entry name" value="Protein kinase-like (PK-like)"/>
    <property type="match status" value="1"/>
</dbReference>
<feature type="region of interest" description="Disordered" evidence="17">
    <location>
        <begin position="504"/>
        <end position="593"/>
    </location>
</feature>
<reference evidence="19 20" key="1">
    <citation type="submission" date="2018-06" db="EMBL/GenBank/DDBJ databases">
        <title>Population genomics shows no distinction between pathogenic Candida krusei and environmental Pichia kudriavzevii: One species, four names.</title>
        <authorList>
            <person name="Douglass A.P."/>
            <person name="Offei B."/>
            <person name="Braun-Galleani S."/>
            <person name="Coughlan A.Y."/>
            <person name="Martos A."/>
            <person name="Ortiz-Merino R.A."/>
            <person name="Byrne K.P."/>
            <person name="Wolfe K.H."/>
        </authorList>
    </citation>
    <scope>NUCLEOTIDE SEQUENCE [LARGE SCALE GENOMIC DNA]</scope>
    <source>
        <strain evidence="19 20">CBS573</strain>
    </source>
</reference>
<keyword evidence="9 16" id="KW-0067">ATP-binding</keyword>
<keyword evidence="6" id="KW-0808">Transferase</keyword>
<dbReference type="InterPro" id="IPR017441">
    <property type="entry name" value="Protein_kinase_ATP_BS"/>
</dbReference>
<protein>
    <recommendedName>
        <fullName evidence="11">Serine/threonine-protein kinase BUR1</fullName>
        <ecNumber evidence="4">2.7.11.22</ecNumber>
        <ecNumber evidence="3">2.7.11.23</ecNumber>
    </recommendedName>
    <alternativeName>
        <fullName evidence="15">Serine/threonine-protein kinase bur1</fullName>
    </alternativeName>
</protein>
<evidence type="ECO:0000256" key="4">
    <source>
        <dbReference type="ARBA" id="ARBA00012425"/>
    </source>
</evidence>
<comment type="subcellular location">
    <subcellularLocation>
        <location evidence="1">Nucleus</location>
    </subcellularLocation>
</comment>
<feature type="binding site" evidence="16">
    <location>
        <position position="67"/>
    </location>
    <ligand>
        <name>ATP</name>
        <dbReference type="ChEBI" id="CHEBI:30616"/>
    </ligand>
</feature>
<dbReference type="Proteomes" id="UP000249293">
    <property type="component" value="Chromosome 1"/>
</dbReference>
<keyword evidence="8" id="KW-0418">Kinase</keyword>
<evidence type="ECO:0000256" key="16">
    <source>
        <dbReference type="PROSITE-ProRule" id="PRU10141"/>
    </source>
</evidence>
<dbReference type="GO" id="GO:0004693">
    <property type="term" value="F:cyclin-dependent protein serine/threonine kinase activity"/>
    <property type="evidence" value="ECO:0007669"/>
    <property type="project" value="UniProtKB-EC"/>
</dbReference>
<dbReference type="PROSITE" id="PS50011">
    <property type="entry name" value="PROTEIN_KINASE_DOM"/>
    <property type="match status" value="1"/>
</dbReference>
<name>A0A2U9QYH7_PICKU</name>
<dbReference type="Pfam" id="PF00069">
    <property type="entry name" value="Pkinase"/>
    <property type="match status" value="1"/>
</dbReference>
<evidence type="ECO:0000313" key="19">
    <source>
        <dbReference type="EMBL" id="AWU74082.1"/>
    </source>
</evidence>
<feature type="region of interest" description="Disordered" evidence="17">
    <location>
        <begin position="1"/>
        <end position="27"/>
    </location>
</feature>
<dbReference type="PANTHER" id="PTHR24056">
    <property type="entry name" value="CELL DIVISION PROTEIN KINASE"/>
    <property type="match status" value="1"/>
</dbReference>
<evidence type="ECO:0000256" key="2">
    <source>
        <dbReference type="ARBA" id="ARBA00006485"/>
    </source>
</evidence>
<dbReference type="Gene3D" id="3.30.200.20">
    <property type="entry name" value="Phosphorylase Kinase, domain 1"/>
    <property type="match status" value="1"/>
</dbReference>
<evidence type="ECO:0000256" key="9">
    <source>
        <dbReference type="ARBA" id="ARBA00022840"/>
    </source>
</evidence>
<dbReference type="RefSeq" id="XP_029319559.1">
    <property type="nucleotide sequence ID" value="XM_029463699.1"/>
</dbReference>